<protein>
    <recommendedName>
        <fullName evidence="3">FAD assembly factor SdhE</fullName>
    </recommendedName>
</protein>
<dbReference type="Pfam" id="PF03937">
    <property type="entry name" value="Sdh5"/>
    <property type="match status" value="1"/>
</dbReference>
<dbReference type="AlphaFoldDB" id="I3YGN7"/>
<keyword evidence="7" id="KW-1185">Reference proteome</keyword>
<dbReference type="eggNOG" id="COG2938">
    <property type="taxonomic scope" value="Bacteria"/>
</dbReference>
<dbReference type="HOGENOM" id="CLU_103054_2_2_6"/>
<dbReference type="EMBL" id="CP003154">
    <property type="protein sequence ID" value="AFL76155.1"/>
    <property type="molecule type" value="Genomic_DNA"/>
</dbReference>
<dbReference type="Proteomes" id="UP000006062">
    <property type="component" value="Chromosome"/>
</dbReference>
<sequence length="107" mass="12684">MQDLSSLSTNQQIRRLRWQCRRGMLELDHLLDRFLDLGYSDLSEPERLTFLRLLGEQDTCLSDWFMARVEPPDLELSELIRRIIEVARERPTSFNATPPGQRTRTEH</sequence>
<evidence type="ECO:0000313" key="7">
    <source>
        <dbReference type="Proteomes" id="UP000006062"/>
    </source>
</evidence>
<name>I3YGN7_THIV6</name>
<evidence type="ECO:0000256" key="4">
    <source>
        <dbReference type="ARBA" id="ARBA00022490"/>
    </source>
</evidence>
<dbReference type="PANTHER" id="PTHR39585">
    <property type="entry name" value="FAD ASSEMBLY FACTOR SDHE"/>
    <property type="match status" value="1"/>
</dbReference>
<gene>
    <name evidence="6" type="ordered locus">Thivi_4345</name>
</gene>
<dbReference type="STRING" id="765911.Thivi_4345"/>
<dbReference type="GO" id="GO:0006105">
    <property type="term" value="P:succinate metabolic process"/>
    <property type="evidence" value="ECO:0007669"/>
    <property type="project" value="TreeGrafter"/>
</dbReference>
<organism evidence="6 7">
    <name type="scientific">Thiocystis violascens (strain ATCC 17096 / DSM 198 / 6111)</name>
    <name type="common">Chromatium violascens</name>
    <dbReference type="NCBI Taxonomy" id="765911"/>
    <lineage>
        <taxon>Bacteria</taxon>
        <taxon>Pseudomonadati</taxon>
        <taxon>Pseudomonadota</taxon>
        <taxon>Gammaproteobacteria</taxon>
        <taxon>Chromatiales</taxon>
        <taxon>Chromatiaceae</taxon>
        <taxon>Thiocystis</taxon>
    </lineage>
</organism>
<dbReference type="GO" id="GO:0005737">
    <property type="term" value="C:cytoplasm"/>
    <property type="evidence" value="ECO:0007669"/>
    <property type="project" value="UniProtKB-SubCell"/>
</dbReference>
<dbReference type="SUPFAM" id="SSF109910">
    <property type="entry name" value="YgfY-like"/>
    <property type="match status" value="1"/>
</dbReference>
<dbReference type="RefSeq" id="WP_014780533.1">
    <property type="nucleotide sequence ID" value="NC_018012.1"/>
</dbReference>
<evidence type="ECO:0000256" key="2">
    <source>
        <dbReference type="ARBA" id="ARBA00008571"/>
    </source>
</evidence>
<dbReference type="PANTHER" id="PTHR39585:SF1">
    <property type="entry name" value="FAD ASSEMBLY FACTOR SDHE"/>
    <property type="match status" value="1"/>
</dbReference>
<dbReference type="Gene3D" id="1.10.150.250">
    <property type="entry name" value="Flavinator of succinate dehydrogenase"/>
    <property type="match status" value="1"/>
</dbReference>
<dbReference type="InterPro" id="IPR005631">
    <property type="entry name" value="SDH"/>
</dbReference>
<evidence type="ECO:0000256" key="1">
    <source>
        <dbReference type="ARBA" id="ARBA00004496"/>
    </source>
</evidence>
<evidence type="ECO:0000256" key="5">
    <source>
        <dbReference type="ARBA" id="ARBA00023186"/>
    </source>
</evidence>
<reference evidence="6 7" key="1">
    <citation type="submission" date="2012-06" db="EMBL/GenBank/DDBJ databases">
        <title>Complete sequence of Thiocystis violascens DSM 198.</title>
        <authorList>
            <consortium name="US DOE Joint Genome Institute"/>
            <person name="Lucas S."/>
            <person name="Han J."/>
            <person name="Lapidus A."/>
            <person name="Cheng J.-F."/>
            <person name="Goodwin L."/>
            <person name="Pitluck S."/>
            <person name="Peters L."/>
            <person name="Ovchinnikova G."/>
            <person name="Teshima H."/>
            <person name="Detter J.C."/>
            <person name="Han C."/>
            <person name="Tapia R."/>
            <person name="Land M."/>
            <person name="Hauser L."/>
            <person name="Kyrpides N."/>
            <person name="Ivanova N."/>
            <person name="Pagani I."/>
            <person name="Vogl K."/>
            <person name="Liu Z."/>
            <person name="Frigaard N.-U."/>
            <person name="Bryant D."/>
            <person name="Woyke T."/>
        </authorList>
    </citation>
    <scope>NUCLEOTIDE SEQUENCE [LARGE SCALE GENOMIC DNA]</scope>
    <source>
        <strain evidence="7">ATCC 17096 / DSM 198 / 6111</strain>
    </source>
</reference>
<accession>I3YGN7</accession>
<keyword evidence="5" id="KW-0143">Chaperone</keyword>
<comment type="subcellular location">
    <subcellularLocation>
        <location evidence="1">Cytoplasm</location>
    </subcellularLocation>
</comment>
<dbReference type="KEGG" id="tvi:Thivi_4345"/>
<evidence type="ECO:0000256" key="3">
    <source>
        <dbReference type="ARBA" id="ARBA00019418"/>
    </source>
</evidence>
<keyword evidence="4" id="KW-0963">Cytoplasm</keyword>
<dbReference type="InterPro" id="IPR050531">
    <property type="entry name" value="SdhE_FAD_assembly_factor"/>
</dbReference>
<proteinExistence type="inferred from homology"/>
<evidence type="ECO:0000313" key="6">
    <source>
        <dbReference type="EMBL" id="AFL76155.1"/>
    </source>
</evidence>
<dbReference type="OrthoDB" id="9180899at2"/>
<dbReference type="InterPro" id="IPR036714">
    <property type="entry name" value="SDH_sf"/>
</dbReference>
<comment type="similarity">
    <text evidence="2">Belongs to the SdhE FAD assembly factor family.</text>
</comment>